<sequence>MRERCQKSSQSKYMNSFPVRQTAHVRKLKWYGTGGIWDLGVELDCHLRWDQHINMLVKRIRRYLYPFLSLRNFMPLKLLKQVYYALTQSVLEYGIIAFGRADQSTIQNLKVIQNLILKILYKKKKRFSTKRLYEELDVLNIENLFKKNVCMYVHKNKHKLISYSDHQYSLRNKNLIINKYKTCKGQKSINFLGLKLYDSLPDELQNCNTNNKFKSLLKDWLKKKEK</sequence>
<protein>
    <submittedName>
        <fullName evidence="2">Uncharacterized protein LOC113468804</fullName>
    </submittedName>
</protein>
<evidence type="ECO:0000313" key="2">
    <source>
        <dbReference type="RefSeq" id="XP_026681817.1"/>
    </source>
</evidence>
<keyword evidence="1" id="KW-1185">Reference proteome</keyword>
<dbReference type="AlphaFoldDB" id="A0A3Q0J000"/>
<dbReference type="RefSeq" id="XP_026681817.1">
    <property type="nucleotide sequence ID" value="XM_026826016.1"/>
</dbReference>
<evidence type="ECO:0000313" key="1">
    <source>
        <dbReference type="Proteomes" id="UP000079169"/>
    </source>
</evidence>
<dbReference type="Proteomes" id="UP000079169">
    <property type="component" value="Unplaced"/>
</dbReference>
<dbReference type="PaxDb" id="121845-A0A3Q0J000"/>
<dbReference type="KEGG" id="dci:113468804"/>
<name>A0A3Q0J000_DIACI</name>
<proteinExistence type="predicted"/>
<organism evidence="1 2">
    <name type="scientific">Diaphorina citri</name>
    <name type="common">Asian citrus psyllid</name>
    <dbReference type="NCBI Taxonomy" id="121845"/>
    <lineage>
        <taxon>Eukaryota</taxon>
        <taxon>Metazoa</taxon>
        <taxon>Ecdysozoa</taxon>
        <taxon>Arthropoda</taxon>
        <taxon>Hexapoda</taxon>
        <taxon>Insecta</taxon>
        <taxon>Pterygota</taxon>
        <taxon>Neoptera</taxon>
        <taxon>Paraneoptera</taxon>
        <taxon>Hemiptera</taxon>
        <taxon>Sternorrhyncha</taxon>
        <taxon>Psylloidea</taxon>
        <taxon>Psyllidae</taxon>
        <taxon>Diaphorininae</taxon>
        <taxon>Diaphorina</taxon>
    </lineage>
</organism>
<gene>
    <name evidence="2" type="primary">LOC113468804</name>
</gene>
<accession>A0A3Q0J000</accession>
<reference evidence="2" key="1">
    <citation type="submission" date="2025-08" db="UniProtKB">
        <authorList>
            <consortium name="RefSeq"/>
        </authorList>
    </citation>
    <scope>IDENTIFICATION</scope>
</reference>
<dbReference type="GeneID" id="113468804"/>